<dbReference type="Gene3D" id="3.40.50.850">
    <property type="entry name" value="Isochorismatase-like"/>
    <property type="match status" value="1"/>
</dbReference>
<dbReference type="Proteomes" id="UP000255108">
    <property type="component" value="Unassembled WGS sequence"/>
</dbReference>
<dbReference type="EMBL" id="UGHR01000001">
    <property type="protein sequence ID" value="STQ90306.1"/>
    <property type="molecule type" value="Genomic_DNA"/>
</dbReference>
<dbReference type="RefSeq" id="WP_115226650.1">
    <property type="nucleotide sequence ID" value="NZ_CAWOLO010000005.1"/>
</dbReference>
<sequence length="181" mass="19480">MKTAMLIIDVQEALCSGEYAAFEAAQVISRINTVAQLARQNSVPVIYIQHEANDGLLEYGTDGWQLAAGLQAQPDDLLIRKTASDSFHNTQLDSLLKNLGTAHLIICGLQSDFCVDTTTRRALALGYPVTLIADGHSTMDNGVLTAAQITAHHNATLSNLTSFGPRAKAILAEQIKFNSMP</sequence>
<dbReference type="CDD" id="cd01014">
    <property type="entry name" value="nicotinamidase_related"/>
    <property type="match status" value="1"/>
</dbReference>
<evidence type="ECO:0000313" key="3">
    <source>
        <dbReference type="EMBL" id="STQ90306.1"/>
    </source>
</evidence>
<proteinExistence type="predicted"/>
<dbReference type="OrthoDB" id="1157330at2"/>
<dbReference type="Pfam" id="PF00857">
    <property type="entry name" value="Isochorismatase"/>
    <property type="match status" value="1"/>
</dbReference>
<dbReference type="PANTHER" id="PTHR43540:SF14">
    <property type="entry name" value="ISOCHORISMATASE"/>
    <property type="match status" value="1"/>
</dbReference>
<organism evidence="3 5">
    <name type="scientific">Iodobacter fluviatilis</name>
    <dbReference type="NCBI Taxonomy" id="537"/>
    <lineage>
        <taxon>Bacteria</taxon>
        <taxon>Pseudomonadati</taxon>
        <taxon>Pseudomonadota</taxon>
        <taxon>Betaproteobacteria</taxon>
        <taxon>Neisseriales</taxon>
        <taxon>Chitinibacteraceae</taxon>
        <taxon>Iodobacter</taxon>
    </lineage>
</organism>
<dbReference type="InterPro" id="IPR000868">
    <property type="entry name" value="Isochorismatase-like_dom"/>
</dbReference>
<keyword evidence="1 3" id="KW-0378">Hydrolase</keyword>
<protein>
    <submittedName>
        <fullName evidence="4">Nicotinamidase-related amidase</fullName>
    </submittedName>
    <submittedName>
        <fullName evidence="3">Peroxyureidoacrylate/ureidoacrylate amidohydrolase RutB</fullName>
        <ecNumber evidence="3">3.5.1.-</ecNumber>
    </submittedName>
</protein>
<dbReference type="EMBL" id="SMBT01000005">
    <property type="protein sequence ID" value="TCU86975.1"/>
    <property type="molecule type" value="Genomic_DNA"/>
</dbReference>
<evidence type="ECO:0000313" key="5">
    <source>
        <dbReference type="Proteomes" id="UP000255108"/>
    </source>
</evidence>
<dbReference type="AlphaFoldDB" id="A0A377Q4X8"/>
<gene>
    <name evidence="3" type="primary">rutB</name>
    <name evidence="4" type="ORF">EV682_105100</name>
    <name evidence="3" type="ORF">NCTC11159_01370</name>
</gene>
<evidence type="ECO:0000256" key="1">
    <source>
        <dbReference type="ARBA" id="ARBA00022801"/>
    </source>
</evidence>
<name>A0A377Q4X8_9NEIS</name>
<reference evidence="4 6" key="2">
    <citation type="submission" date="2019-03" db="EMBL/GenBank/DDBJ databases">
        <title>Genomic Encyclopedia of Type Strains, Phase IV (KMG-IV): sequencing the most valuable type-strain genomes for metagenomic binning, comparative biology and taxonomic classification.</title>
        <authorList>
            <person name="Goeker M."/>
        </authorList>
    </citation>
    <scope>NUCLEOTIDE SEQUENCE [LARGE SCALE GENOMIC DNA]</scope>
    <source>
        <strain evidence="4 6">DSM 3764</strain>
    </source>
</reference>
<dbReference type="InterPro" id="IPR036380">
    <property type="entry name" value="Isochorismatase-like_sf"/>
</dbReference>
<dbReference type="InterPro" id="IPR050272">
    <property type="entry name" value="Isochorismatase-like_hydrls"/>
</dbReference>
<accession>A0A377Q4X8</accession>
<reference evidence="3 5" key="1">
    <citation type="submission" date="2018-06" db="EMBL/GenBank/DDBJ databases">
        <authorList>
            <consortium name="Pathogen Informatics"/>
            <person name="Doyle S."/>
        </authorList>
    </citation>
    <scope>NUCLEOTIDE SEQUENCE [LARGE SCALE GENOMIC DNA]</scope>
    <source>
        <strain evidence="3 5">NCTC11159</strain>
    </source>
</reference>
<dbReference type="GO" id="GO:0016787">
    <property type="term" value="F:hydrolase activity"/>
    <property type="evidence" value="ECO:0007669"/>
    <property type="project" value="UniProtKB-KW"/>
</dbReference>
<evidence type="ECO:0000313" key="6">
    <source>
        <dbReference type="Proteomes" id="UP000295794"/>
    </source>
</evidence>
<dbReference type="Proteomes" id="UP000295794">
    <property type="component" value="Unassembled WGS sequence"/>
</dbReference>
<dbReference type="SUPFAM" id="SSF52499">
    <property type="entry name" value="Isochorismatase-like hydrolases"/>
    <property type="match status" value="1"/>
</dbReference>
<dbReference type="EC" id="3.5.1.-" evidence="3"/>
<keyword evidence="6" id="KW-1185">Reference proteome</keyword>
<feature type="domain" description="Isochorismatase-like" evidence="2">
    <location>
        <begin position="3"/>
        <end position="141"/>
    </location>
</feature>
<evidence type="ECO:0000313" key="4">
    <source>
        <dbReference type="EMBL" id="TCU86975.1"/>
    </source>
</evidence>
<evidence type="ECO:0000259" key="2">
    <source>
        <dbReference type="Pfam" id="PF00857"/>
    </source>
</evidence>
<dbReference type="PANTHER" id="PTHR43540">
    <property type="entry name" value="PEROXYUREIDOACRYLATE/UREIDOACRYLATE AMIDOHYDROLASE-RELATED"/>
    <property type="match status" value="1"/>
</dbReference>